<evidence type="ECO:0000256" key="19">
    <source>
        <dbReference type="PIRNR" id="PIRNR017184"/>
    </source>
</evidence>
<feature type="binding site" evidence="18">
    <location>
        <position position="206"/>
    </location>
    <ligand>
        <name>K(+)</name>
        <dbReference type="ChEBI" id="CHEBI:29103"/>
    </ligand>
</feature>
<evidence type="ECO:0000313" key="22">
    <source>
        <dbReference type="EMBL" id="SDZ87770.1"/>
    </source>
</evidence>
<keyword evidence="8 17" id="KW-0521">NADP</keyword>
<dbReference type="Gene3D" id="3.40.1190.20">
    <property type="match status" value="1"/>
</dbReference>
<dbReference type="InterPro" id="IPR000631">
    <property type="entry name" value="CARKD"/>
</dbReference>
<evidence type="ECO:0000256" key="15">
    <source>
        <dbReference type="ARBA" id="ARBA00048238"/>
    </source>
</evidence>
<feature type="binding site" evidence="18">
    <location>
        <position position="203"/>
    </location>
    <ligand>
        <name>(6S)-NADPHX</name>
        <dbReference type="ChEBI" id="CHEBI:64076"/>
    </ligand>
</feature>
<keyword evidence="5 18" id="KW-0479">Metal-binding</keyword>
<keyword evidence="10 17" id="KW-0520">NAD</keyword>
<dbReference type="SUPFAM" id="SSF64153">
    <property type="entry name" value="YjeF N-terminal domain-like"/>
    <property type="match status" value="1"/>
</dbReference>
<feature type="binding site" evidence="17">
    <location>
        <position position="384"/>
    </location>
    <ligand>
        <name>(6S)-NADPHX</name>
        <dbReference type="ChEBI" id="CHEBI:64076"/>
    </ligand>
</feature>
<comment type="catalytic activity">
    <reaction evidence="16 17 19">
        <text>(6S)-NADPHX + ADP = AMP + phosphate + NADPH + H(+)</text>
        <dbReference type="Rhea" id="RHEA:32235"/>
        <dbReference type="ChEBI" id="CHEBI:15378"/>
        <dbReference type="ChEBI" id="CHEBI:43474"/>
        <dbReference type="ChEBI" id="CHEBI:57783"/>
        <dbReference type="ChEBI" id="CHEBI:64076"/>
        <dbReference type="ChEBI" id="CHEBI:456215"/>
        <dbReference type="ChEBI" id="CHEBI:456216"/>
        <dbReference type="EC" id="4.2.1.136"/>
    </reaction>
</comment>
<dbReference type="EMBL" id="FNQY01000003">
    <property type="protein sequence ID" value="SDZ87770.1"/>
    <property type="molecule type" value="Genomic_DNA"/>
</dbReference>
<keyword evidence="6 17" id="KW-0547">Nucleotide-binding</keyword>
<dbReference type="InterPro" id="IPR036652">
    <property type="entry name" value="YjeF_N_dom_sf"/>
</dbReference>
<keyword evidence="11 18" id="KW-0413">Isomerase</keyword>
<organism evidence="22 23">
    <name type="scientific">Arachidicoccus rhizosphaerae</name>
    <dbReference type="NCBI Taxonomy" id="551991"/>
    <lineage>
        <taxon>Bacteria</taxon>
        <taxon>Pseudomonadati</taxon>
        <taxon>Bacteroidota</taxon>
        <taxon>Chitinophagia</taxon>
        <taxon>Chitinophagales</taxon>
        <taxon>Chitinophagaceae</taxon>
        <taxon>Arachidicoccus</taxon>
    </lineage>
</organism>
<dbReference type="PROSITE" id="PS01050">
    <property type="entry name" value="YJEF_C_2"/>
    <property type="match status" value="1"/>
</dbReference>
<dbReference type="PROSITE" id="PS51385">
    <property type="entry name" value="YJEF_N"/>
    <property type="match status" value="1"/>
</dbReference>
<evidence type="ECO:0000256" key="18">
    <source>
        <dbReference type="HAMAP-Rule" id="MF_01966"/>
    </source>
</evidence>
<reference evidence="22 23" key="1">
    <citation type="submission" date="2016-10" db="EMBL/GenBank/DDBJ databases">
        <authorList>
            <person name="de Groot N.N."/>
        </authorList>
    </citation>
    <scope>NUCLEOTIDE SEQUENCE [LARGE SCALE GENOMIC DNA]</scope>
    <source>
        <strain evidence="22 23">Vu-144</strain>
    </source>
</reference>
<comment type="cofactor">
    <cofactor evidence="18 19">
        <name>K(+)</name>
        <dbReference type="ChEBI" id="CHEBI:29103"/>
    </cofactor>
    <text evidence="18 19">Binds 1 potassium ion per subunit.</text>
</comment>
<evidence type="ECO:0000313" key="23">
    <source>
        <dbReference type="Proteomes" id="UP000199041"/>
    </source>
</evidence>
<dbReference type="CDD" id="cd01171">
    <property type="entry name" value="YXKO-related"/>
    <property type="match status" value="1"/>
</dbReference>
<dbReference type="PIRSF" id="PIRSF017184">
    <property type="entry name" value="Nnr"/>
    <property type="match status" value="1"/>
</dbReference>
<comment type="similarity">
    <text evidence="17">Belongs to the NnrD/CARKD family.</text>
</comment>
<feature type="binding site" evidence="17">
    <location>
        <position position="323"/>
    </location>
    <ligand>
        <name>(6S)-NADPHX</name>
        <dbReference type="ChEBI" id="CHEBI:64076"/>
    </ligand>
</feature>
<evidence type="ECO:0000256" key="5">
    <source>
        <dbReference type="ARBA" id="ARBA00022723"/>
    </source>
</evidence>
<dbReference type="PANTHER" id="PTHR12592">
    <property type="entry name" value="ATP-DEPENDENT (S)-NAD(P)H-HYDRATE DEHYDRATASE FAMILY MEMBER"/>
    <property type="match status" value="1"/>
</dbReference>
<feature type="binding site" evidence="17">
    <location>
        <position position="501"/>
    </location>
    <ligand>
        <name>(6S)-NADPHX</name>
        <dbReference type="ChEBI" id="CHEBI:64076"/>
    </ligand>
</feature>
<comment type="function">
    <text evidence="18">Catalyzes the epimerization of the S- and R-forms of NAD(P)HX, a damaged form of NAD(P)H that is a result of enzymatic or heat-dependent hydration. This is a prerequisite for the S-specific NAD(P)H-hydrate dehydratase to allow the repair of both epimers of NAD(P)HX.</text>
</comment>
<keyword evidence="13" id="KW-0511">Multifunctional enzyme</keyword>
<dbReference type="PROSITE" id="PS51383">
    <property type="entry name" value="YJEF_C_3"/>
    <property type="match status" value="1"/>
</dbReference>
<feature type="domain" description="YjeF N-terminal" evidence="21">
    <location>
        <begin position="9"/>
        <end position="276"/>
    </location>
</feature>
<dbReference type="RefSeq" id="WP_091393939.1">
    <property type="nucleotide sequence ID" value="NZ_FNQY01000003.1"/>
</dbReference>
<feature type="binding site" evidence="18">
    <location>
        <position position="58"/>
    </location>
    <ligand>
        <name>K(+)</name>
        <dbReference type="ChEBI" id="CHEBI:29103"/>
    </ligand>
</feature>
<gene>
    <name evidence="18" type="primary">nnrE</name>
    <name evidence="17" type="synonym">nnrD</name>
    <name evidence="22" type="ORF">SAMN05192529_103114</name>
</gene>
<dbReference type="Pfam" id="PF03853">
    <property type="entry name" value="YjeF_N"/>
    <property type="match status" value="1"/>
</dbReference>
<feature type="binding site" evidence="17">
    <location>
        <position position="436"/>
    </location>
    <ligand>
        <name>(6S)-NADPHX</name>
        <dbReference type="ChEBI" id="CHEBI:64076"/>
    </ligand>
</feature>
<sequence>MKIFNAEQINKWDAATMERQQISQTKLMQRAGDCAAHWLLQKFSKDSNFCIICGKGGNGGDGLVIGRHLLLKGRTVTIILLADPATFRGGALDQWQLIEKDFKKEALQFIRLQETIRQHTDFTHEGLQKLLDFLMKSMEQSGARIIIDSVLGTGVNPGASTALKVLQDPRNKAHLVTQLGIQAINDYSHGERKYRRRKTISIDLPSGLSPDQLPMEPTAAAEGRTDALKSIPPIIVRADYTLSFQTYKRSFMHEEAAKYVGKIKILDIGLCPVYAHMERTRFLAVDLRAAVRRYQPRSCRPFGHKGSFGTAVLVGGSYGKIGAIGLSAMSALRTGVGKVFIQAPKCGYEILQTLTPESMFEPAGESYVAAINPVKNATYGLGPGMDTHPESASALYDFLKNVQAPVLLDADALNIMATDPDKYLTLLPKNSILTPHPGEFKRLFGPSDNSMDQVNLASEMAQKWQLVIVLKGHHTAICGPEGKINYNLTGNAGMATAGSGDVLTGIITSLLAQGVPPRDAAILGVYIHGLSADLYIKKASPESLIAEDLIQGLQKVFRKLVKYRKKLHLK</sequence>
<dbReference type="Proteomes" id="UP000199041">
    <property type="component" value="Unassembled WGS sequence"/>
</dbReference>
<dbReference type="InterPro" id="IPR017953">
    <property type="entry name" value="Carbohydrate_kinase_pred_CS"/>
</dbReference>
<dbReference type="GO" id="GO:0110051">
    <property type="term" value="P:metabolite repair"/>
    <property type="evidence" value="ECO:0007669"/>
    <property type="project" value="TreeGrafter"/>
</dbReference>
<comment type="subunit">
    <text evidence="17">Homotetramer.</text>
</comment>
<accession>A0A1H3WLE5</accession>
<evidence type="ECO:0000256" key="14">
    <source>
        <dbReference type="ARBA" id="ARBA00025153"/>
    </source>
</evidence>
<evidence type="ECO:0000256" key="13">
    <source>
        <dbReference type="ARBA" id="ARBA00023268"/>
    </source>
</evidence>
<evidence type="ECO:0000259" key="21">
    <source>
        <dbReference type="PROSITE" id="PS51385"/>
    </source>
</evidence>
<comment type="catalytic activity">
    <reaction evidence="1 18 19">
        <text>(6R)-NADHX = (6S)-NADHX</text>
        <dbReference type="Rhea" id="RHEA:32215"/>
        <dbReference type="ChEBI" id="CHEBI:64074"/>
        <dbReference type="ChEBI" id="CHEBI:64075"/>
        <dbReference type="EC" id="5.1.99.6"/>
    </reaction>
</comment>
<evidence type="ECO:0000256" key="7">
    <source>
        <dbReference type="ARBA" id="ARBA00022840"/>
    </source>
</evidence>
<evidence type="ECO:0000256" key="17">
    <source>
        <dbReference type="HAMAP-Rule" id="MF_01965"/>
    </source>
</evidence>
<evidence type="ECO:0000256" key="16">
    <source>
        <dbReference type="ARBA" id="ARBA00049209"/>
    </source>
</evidence>
<dbReference type="PANTHER" id="PTHR12592:SF0">
    <property type="entry name" value="ATP-DEPENDENT (S)-NAD(P)H-HYDRATE DEHYDRATASE"/>
    <property type="match status" value="1"/>
</dbReference>
<dbReference type="OrthoDB" id="9806925at2"/>
<evidence type="ECO:0000256" key="4">
    <source>
        <dbReference type="ARBA" id="ARBA00009524"/>
    </source>
</evidence>
<dbReference type="STRING" id="551991.SAMN05192529_103114"/>
<comment type="function">
    <text evidence="14 19">Bifunctional enzyme that catalyzes the epimerization of the S- and R-forms of NAD(P)HX and the dehydration of the S-form of NAD(P)HX at the expense of ADP, which is converted to AMP. This allows the repair of both epimers of NAD(P)HX, a damaged form of NAD(P)H that is a result of enzymatic or heat-dependent hydration.</text>
</comment>
<keyword evidence="9 18" id="KW-0630">Potassium</keyword>
<dbReference type="HAMAP" id="MF_01966">
    <property type="entry name" value="NADHX_epimerase"/>
    <property type="match status" value="1"/>
</dbReference>
<dbReference type="GO" id="GO:0052855">
    <property type="term" value="F:ADP-dependent NAD(P)H-hydrate dehydratase activity"/>
    <property type="evidence" value="ECO:0007669"/>
    <property type="project" value="UniProtKB-UniRule"/>
</dbReference>
<evidence type="ECO:0000256" key="2">
    <source>
        <dbReference type="ARBA" id="ARBA00000909"/>
    </source>
</evidence>
<dbReference type="EC" id="5.1.99.6" evidence="19"/>
<comment type="similarity">
    <text evidence="3 19">In the N-terminal section; belongs to the NnrE/AIBP family.</text>
</comment>
<feature type="binding site" evidence="18">
    <location>
        <position position="148"/>
    </location>
    <ligand>
        <name>K(+)</name>
        <dbReference type="ChEBI" id="CHEBI:29103"/>
    </ligand>
</feature>
<feature type="binding site" evidence="17">
    <location>
        <begin position="471"/>
        <end position="475"/>
    </location>
    <ligand>
        <name>AMP</name>
        <dbReference type="ChEBI" id="CHEBI:456215"/>
    </ligand>
</feature>
<dbReference type="AlphaFoldDB" id="A0A1H3WLE5"/>
<feature type="domain" description="YjeF C-terminal" evidence="20">
    <location>
        <begin position="288"/>
        <end position="560"/>
    </location>
</feature>
<evidence type="ECO:0000256" key="6">
    <source>
        <dbReference type="ARBA" id="ARBA00022741"/>
    </source>
</evidence>
<dbReference type="GO" id="GO:0005524">
    <property type="term" value="F:ATP binding"/>
    <property type="evidence" value="ECO:0007669"/>
    <property type="project" value="UniProtKB-UniRule"/>
</dbReference>
<evidence type="ECO:0000256" key="8">
    <source>
        <dbReference type="ARBA" id="ARBA00022857"/>
    </source>
</evidence>
<dbReference type="InterPro" id="IPR030677">
    <property type="entry name" value="Nnr"/>
</dbReference>
<dbReference type="HAMAP" id="MF_01965">
    <property type="entry name" value="NADHX_dehydratase"/>
    <property type="match status" value="1"/>
</dbReference>
<dbReference type="Pfam" id="PF01256">
    <property type="entry name" value="Carb_kinase"/>
    <property type="match status" value="1"/>
</dbReference>
<dbReference type="GO" id="GO:0046872">
    <property type="term" value="F:metal ion binding"/>
    <property type="evidence" value="ECO:0007669"/>
    <property type="project" value="UniProtKB-UniRule"/>
</dbReference>
<keyword evidence="23" id="KW-1185">Reference proteome</keyword>
<dbReference type="GO" id="GO:0052856">
    <property type="term" value="F:NAD(P)HX epimerase activity"/>
    <property type="evidence" value="ECO:0007669"/>
    <property type="project" value="UniProtKB-UniRule"/>
</dbReference>
<comment type="function">
    <text evidence="17">Catalyzes the dehydration of the S-form of NAD(P)HX at the expense of ADP, which is converted to AMP. Together with NAD(P)HX epimerase, which catalyzes the epimerization of the S- and R-forms, the enzyme allows the repair of both epimers of NAD(P)HX, a damaged form of NAD(P)H that is a result of enzymatic or heat-dependent hydration.</text>
</comment>
<feature type="binding site" evidence="18">
    <location>
        <begin position="57"/>
        <end position="61"/>
    </location>
    <ligand>
        <name>(6S)-NADPHX</name>
        <dbReference type="ChEBI" id="CHEBI:64076"/>
    </ligand>
</feature>
<protein>
    <recommendedName>
        <fullName evidence="19">Bifunctional NAD(P)H-hydrate repair enzyme</fullName>
    </recommendedName>
    <alternativeName>
        <fullName evidence="19">Nicotinamide nucleotide repair protein</fullName>
    </alternativeName>
    <domain>
        <recommendedName>
            <fullName evidence="19">ADP-dependent (S)-NAD(P)H-hydrate dehydratase</fullName>
            <ecNumber evidence="19">4.2.1.136</ecNumber>
        </recommendedName>
        <alternativeName>
            <fullName evidence="19">ADP-dependent NAD(P)HX dehydratase</fullName>
        </alternativeName>
    </domain>
    <domain>
        <recommendedName>
            <fullName evidence="19">NAD(P)H-hydrate epimerase</fullName>
            <ecNumber evidence="19">5.1.99.6</ecNumber>
        </recommendedName>
    </domain>
</protein>
<comment type="catalytic activity">
    <reaction evidence="15 17 19">
        <text>(6S)-NADHX + ADP = AMP + phosphate + NADH + H(+)</text>
        <dbReference type="Rhea" id="RHEA:32223"/>
        <dbReference type="ChEBI" id="CHEBI:15378"/>
        <dbReference type="ChEBI" id="CHEBI:43474"/>
        <dbReference type="ChEBI" id="CHEBI:57945"/>
        <dbReference type="ChEBI" id="CHEBI:64074"/>
        <dbReference type="ChEBI" id="CHEBI:456215"/>
        <dbReference type="ChEBI" id="CHEBI:456216"/>
        <dbReference type="EC" id="4.2.1.136"/>
    </reaction>
</comment>
<comment type="cofactor">
    <cofactor evidence="17">
        <name>Mg(2+)</name>
        <dbReference type="ChEBI" id="CHEBI:18420"/>
    </cofactor>
</comment>
<keyword evidence="7 17" id="KW-0067">ATP-binding</keyword>
<dbReference type="InterPro" id="IPR004443">
    <property type="entry name" value="YjeF_N_dom"/>
</dbReference>
<dbReference type="EC" id="4.2.1.136" evidence="19"/>
<proteinExistence type="inferred from homology"/>
<dbReference type="InterPro" id="IPR029056">
    <property type="entry name" value="Ribokinase-like"/>
</dbReference>
<evidence type="ECO:0000256" key="11">
    <source>
        <dbReference type="ARBA" id="ARBA00023235"/>
    </source>
</evidence>
<dbReference type="Gene3D" id="3.40.50.10260">
    <property type="entry name" value="YjeF N-terminal domain"/>
    <property type="match status" value="1"/>
</dbReference>
<evidence type="ECO:0000256" key="10">
    <source>
        <dbReference type="ARBA" id="ARBA00023027"/>
    </source>
</evidence>
<evidence type="ECO:0000259" key="20">
    <source>
        <dbReference type="PROSITE" id="PS51383"/>
    </source>
</evidence>
<evidence type="ECO:0000256" key="1">
    <source>
        <dbReference type="ARBA" id="ARBA00000013"/>
    </source>
</evidence>
<comment type="similarity">
    <text evidence="18">Belongs to the NnrE/AIBP family.</text>
</comment>
<dbReference type="NCBIfam" id="TIGR00196">
    <property type="entry name" value="yjeF_cterm"/>
    <property type="match status" value="1"/>
</dbReference>
<keyword evidence="12 17" id="KW-0456">Lyase</keyword>
<evidence type="ECO:0000256" key="12">
    <source>
        <dbReference type="ARBA" id="ARBA00023239"/>
    </source>
</evidence>
<evidence type="ECO:0000256" key="3">
    <source>
        <dbReference type="ARBA" id="ARBA00006001"/>
    </source>
</evidence>
<comment type="similarity">
    <text evidence="4 19">In the C-terminal section; belongs to the NnrD/CARKD family.</text>
</comment>
<feature type="binding site" evidence="17">
    <location>
        <position position="500"/>
    </location>
    <ligand>
        <name>AMP</name>
        <dbReference type="ChEBI" id="CHEBI:456215"/>
    </ligand>
</feature>
<comment type="caution">
    <text evidence="18">Lacks conserved residue(s) required for the propagation of feature annotation.</text>
</comment>
<evidence type="ECO:0000256" key="9">
    <source>
        <dbReference type="ARBA" id="ARBA00022958"/>
    </source>
</evidence>
<dbReference type="SUPFAM" id="SSF53613">
    <property type="entry name" value="Ribokinase-like"/>
    <property type="match status" value="1"/>
</dbReference>
<dbReference type="GO" id="GO:0046496">
    <property type="term" value="P:nicotinamide nucleotide metabolic process"/>
    <property type="evidence" value="ECO:0007669"/>
    <property type="project" value="UniProtKB-UniRule"/>
</dbReference>
<comment type="catalytic activity">
    <reaction evidence="2 18 19">
        <text>(6R)-NADPHX = (6S)-NADPHX</text>
        <dbReference type="Rhea" id="RHEA:32227"/>
        <dbReference type="ChEBI" id="CHEBI:64076"/>
        <dbReference type="ChEBI" id="CHEBI:64077"/>
        <dbReference type="EC" id="5.1.99.6"/>
    </reaction>
</comment>
<name>A0A1H3WLE5_9BACT</name>